<dbReference type="Gene3D" id="1.10.10.790">
    <property type="entry name" value="Surp module"/>
    <property type="match status" value="1"/>
</dbReference>
<feature type="compositionally biased region" description="Basic and acidic residues" evidence="3">
    <location>
        <begin position="428"/>
        <end position="440"/>
    </location>
</feature>
<feature type="region of interest" description="Disordered" evidence="3">
    <location>
        <begin position="357"/>
        <end position="528"/>
    </location>
</feature>
<evidence type="ECO:0000256" key="1">
    <source>
        <dbReference type="ARBA" id="ARBA00023015"/>
    </source>
</evidence>
<reference evidence="5" key="1">
    <citation type="submission" date="2013-10" db="EMBL/GenBank/DDBJ databases">
        <title>Genomic analysis of the causative agents of coccidiosis in chickens.</title>
        <authorList>
            <person name="Reid A.J."/>
            <person name="Blake D."/>
            <person name="Billington K."/>
            <person name="Browne H."/>
            <person name="Dunn M."/>
            <person name="Hung S."/>
            <person name="Kawahara F."/>
            <person name="Miranda-Saavedra D."/>
            <person name="Mourier T."/>
            <person name="Nagra H."/>
            <person name="Otto T.D."/>
            <person name="Rawlings N."/>
            <person name="Sanchez A."/>
            <person name="Sanders M."/>
            <person name="Subramaniam C."/>
            <person name="Tay Y."/>
            <person name="Dear P."/>
            <person name="Doerig C."/>
            <person name="Gruber A."/>
            <person name="Parkinson J."/>
            <person name="Shirley M."/>
            <person name="Wan K.L."/>
            <person name="Berriman M."/>
            <person name="Tomley F."/>
            <person name="Pain A."/>
        </authorList>
    </citation>
    <scope>NUCLEOTIDE SEQUENCE [LARGE SCALE GENOMIC DNA]</scope>
    <source>
        <strain evidence="5">Houghton</strain>
    </source>
</reference>
<keyword evidence="6" id="KW-1185">Reference proteome</keyword>
<reference evidence="5" key="2">
    <citation type="submission" date="2013-10" db="EMBL/GenBank/DDBJ databases">
        <authorList>
            <person name="Aslett M."/>
        </authorList>
    </citation>
    <scope>NUCLEOTIDE SEQUENCE [LARGE SCALE GENOMIC DNA]</scope>
    <source>
        <strain evidence="5">Houghton</strain>
    </source>
</reference>
<feature type="region of interest" description="Disordered" evidence="3">
    <location>
        <begin position="119"/>
        <end position="265"/>
    </location>
</feature>
<evidence type="ECO:0000256" key="2">
    <source>
        <dbReference type="ARBA" id="ARBA00023163"/>
    </source>
</evidence>
<dbReference type="GeneID" id="25471728"/>
<dbReference type="GO" id="GO:0003723">
    <property type="term" value="F:RNA binding"/>
    <property type="evidence" value="ECO:0007669"/>
    <property type="project" value="InterPro"/>
</dbReference>
<dbReference type="Pfam" id="PF01805">
    <property type="entry name" value="Surp"/>
    <property type="match status" value="1"/>
</dbReference>
<gene>
    <name evidence="5" type="ORF">ENH_00015480</name>
</gene>
<dbReference type="InterPro" id="IPR000061">
    <property type="entry name" value="Surp"/>
</dbReference>
<dbReference type="OrthoDB" id="5836667at2759"/>
<dbReference type="AlphaFoldDB" id="U6MPN7"/>
<evidence type="ECO:0000313" key="6">
    <source>
        <dbReference type="Proteomes" id="UP000030754"/>
    </source>
</evidence>
<feature type="region of interest" description="Disordered" evidence="3">
    <location>
        <begin position="872"/>
        <end position="901"/>
    </location>
</feature>
<feature type="compositionally biased region" description="Low complexity" evidence="3">
    <location>
        <begin position="441"/>
        <end position="454"/>
    </location>
</feature>
<feature type="compositionally biased region" description="Polar residues" evidence="3">
    <location>
        <begin position="242"/>
        <end position="251"/>
    </location>
</feature>
<keyword evidence="1" id="KW-0805">Transcription regulation</keyword>
<name>U6MPN7_9EIME</name>
<accession>U6MPN7</accession>
<feature type="compositionally biased region" description="Basic and acidic residues" evidence="3">
    <location>
        <begin position="890"/>
        <end position="901"/>
    </location>
</feature>
<proteinExistence type="predicted"/>
<dbReference type="InterPro" id="IPR035967">
    <property type="entry name" value="SWAP/Surp_sf"/>
</dbReference>
<dbReference type="SMART" id="SM01141">
    <property type="entry name" value="DRY_EERY"/>
    <property type="match status" value="1"/>
</dbReference>
<sequence>MSTALWGGRGRTSGTPSSSGGSGIGGTSSSSASSSGLCVTGTACRFGSSRGMASVADNRLIKIEVEGEEVLVDRYDVRLLLGDVASFARQNYSKEWRLAELQESREIEEMRYEDLPRRSAFSDDLPTPPEQQQEQQQWTPTLEQHKQQQVKKQRTMTAVPATAWTLGDQTPERPDYSAVPPPDALEQPGDASAKPGGFSSSEQCEQGTEAARKGTAGRASEISHCGTSVADADKHAEEGQQQDKPTQQLKPQNDRDCFVPPFPDLPGNMHLPETLREYLVIERTAHFVREEGDRMEFRLLLDEERRLPFLSASHPLHPFYTWLKRQGHSLVAWEPALLPPRVRALLEFACCVSSTAELPKQGKQEQMPESMKEKETKSQPQQQPEQDEHKQQQEQPKHDPDGGLGLLLSYGSDEDDDDTAISPQQKHAQQDEENQHEKPEMQQLQECEQQQQRQEQTRNGEPILGEPVATAASRRMPPPAPPMPSTAGARSASGGDAAPATAVCGAKDRGASEVGDSEEEDGSNNPQDLTALWRSLRVTRFTLKKKKLDKSVLVEKDEEGEQEDTDMMIEALPKKPPWALPNAKLGLSKASALAIQQLGHHLLSIGDLSLVRHAKTASAGLYEDDASPFPFLRTSSMDLRYFRYVLKCVETEMQKEGFVKPQPLSGSTHELARSFLARLQLNYHLQQRKQKLLQECMRLSADAPENSTVDYLRRIEAAAAAAADSSSAVTKSSTDGAATDAGASQDADTSSEKAAVAAVVPPSATAEATAATGDPATTAYFSAVQGQIPPETAAHLQMLLQQMAAASVADDAATYMACYSAYCYALAGLSPEAASATPAATAAMAASPAAPSTTVTVTAAAPTLAAAQPDMQDVVETATADPQGAQPDGKLWEKWDNGTTS</sequence>
<dbReference type="VEuPathDB" id="ToxoDB:ENH_00015480"/>
<feature type="region of interest" description="Disordered" evidence="3">
    <location>
        <begin position="1"/>
        <end position="35"/>
    </location>
</feature>
<dbReference type="RefSeq" id="XP_013434453.1">
    <property type="nucleotide sequence ID" value="XM_013578999.1"/>
</dbReference>
<evidence type="ECO:0000256" key="3">
    <source>
        <dbReference type="SAM" id="MobiDB-lite"/>
    </source>
</evidence>
<protein>
    <submittedName>
        <fullName evidence="5">Splicing factor, arginine/serine-rich 8, putative</fullName>
    </submittedName>
</protein>
<dbReference type="Pfam" id="PF09750">
    <property type="entry name" value="DRY_EERY"/>
    <property type="match status" value="1"/>
</dbReference>
<dbReference type="EMBL" id="HG723367">
    <property type="protein sequence ID" value="CDJ65986.1"/>
    <property type="molecule type" value="Genomic_DNA"/>
</dbReference>
<keyword evidence="2" id="KW-0804">Transcription</keyword>
<evidence type="ECO:0000259" key="4">
    <source>
        <dbReference type="PROSITE" id="PS50128"/>
    </source>
</evidence>
<dbReference type="GO" id="GO:0006396">
    <property type="term" value="P:RNA processing"/>
    <property type="evidence" value="ECO:0007669"/>
    <property type="project" value="InterPro"/>
</dbReference>
<feature type="compositionally biased region" description="Low complexity" evidence="3">
    <location>
        <begin position="485"/>
        <end position="500"/>
    </location>
</feature>
<feature type="domain" description="SURP motif" evidence="4">
    <location>
        <begin position="280"/>
        <end position="320"/>
    </location>
</feature>
<feature type="region of interest" description="Disordered" evidence="3">
    <location>
        <begin position="729"/>
        <end position="758"/>
    </location>
</feature>
<evidence type="ECO:0000313" key="5">
    <source>
        <dbReference type="EMBL" id="CDJ65986.1"/>
    </source>
</evidence>
<dbReference type="InterPro" id="IPR019147">
    <property type="entry name" value="SWAP_N_domain"/>
</dbReference>
<organism evidence="5 6">
    <name type="scientific">Eimeria necatrix</name>
    <dbReference type="NCBI Taxonomy" id="51315"/>
    <lineage>
        <taxon>Eukaryota</taxon>
        <taxon>Sar</taxon>
        <taxon>Alveolata</taxon>
        <taxon>Apicomplexa</taxon>
        <taxon>Conoidasida</taxon>
        <taxon>Coccidia</taxon>
        <taxon>Eucoccidiorida</taxon>
        <taxon>Eimeriorina</taxon>
        <taxon>Eimeriidae</taxon>
        <taxon>Eimeria</taxon>
    </lineage>
</organism>
<dbReference type="PROSITE" id="PS50128">
    <property type="entry name" value="SURP"/>
    <property type="match status" value="1"/>
</dbReference>
<dbReference type="Proteomes" id="UP000030754">
    <property type="component" value="Unassembled WGS sequence"/>
</dbReference>
<feature type="compositionally biased region" description="Basic and acidic residues" evidence="3">
    <location>
        <begin position="386"/>
        <end position="401"/>
    </location>
</feature>
<dbReference type="SUPFAM" id="SSF109905">
    <property type="entry name" value="Surp module (SWAP domain)"/>
    <property type="match status" value="1"/>
</dbReference>
<feature type="compositionally biased region" description="Low complexity" evidence="3">
    <location>
        <begin position="130"/>
        <end position="142"/>
    </location>
</feature>